<organism evidence="2 3">
    <name type="scientific">Purpureocillium lilacinum</name>
    <name type="common">Paecilomyces lilacinus</name>
    <dbReference type="NCBI Taxonomy" id="33203"/>
    <lineage>
        <taxon>Eukaryota</taxon>
        <taxon>Fungi</taxon>
        <taxon>Dikarya</taxon>
        <taxon>Ascomycota</taxon>
        <taxon>Pezizomycotina</taxon>
        <taxon>Sordariomycetes</taxon>
        <taxon>Hypocreomycetidae</taxon>
        <taxon>Hypocreales</taxon>
        <taxon>Ophiocordycipitaceae</taxon>
        <taxon>Purpureocillium</taxon>
    </lineage>
</organism>
<protein>
    <submittedName>
        <fullName evidence="2">Uncharacterized protein</fullName>
    </submittedName>
</protein>
<accession>A0A179GIT5</accession>
<feature type="signal peptide" evidence="1">
    <location>
        <begin position="1"/>
        <end position="19"/>
    </location>
</feature>
<name>A0A179GIT5_PURLI</name>
<reference evidence="2 3" key="1">
    <citation type="submission" date="2016-01" db="EMBL/GenBank/DDBJ databases">
        <title>Biosynthesis of antibiotic leucinostatins and their inhibition on Phytophthora in bio-control Purpureocillium lilacinum.</title>
        <authorList>
            <person name="Wang G."/>
            <person name="Liu Z."/>
            <person name="Lin R."/>
            <person name="Li E."/>
            <person name="Mao Z."/>
            <person name="Ling J."/>
            <person name="Yin W."/>
            <person name="Xie B."/>
        </authorList>
    </citation>
    <scope>NUCLEOTIDE SEQUENCE [LARGE SCALE GENOMIC DNA]</scope>
    <source>
        <strain evidence="2">PLBJ-1</strain>
    </source>
</reference>
<comment type="caution">
    <text evidence="2">The sequence shown here is derived from an EMBL/GenBank/DDBJ whole genome shotgun (WGS) entry which is preliminary data.</text>
</comment>
<dbReference type="EMBL" id="LSBH01000006">
    <property type="protein sequence ID" value="OAQ77765.1"/>
    <property type="molecule type" value="Genomic_DNA"/>
</dbReference>
<evidence type="ECO:0000313" key="3">
    <source>
        <dbReference type="Proteomes" id="UP000078240"/>
    </source>
</evidence>
<sequence length="341" mass="38565">MSIWVSLVLLCSFAGQAIGNDVALQRRGGQFAGLSEHDGDLPLHLKAIKNAIEKGFTIDWSKPPYRDSYERSGWPCFLRLWQCARAYYYVRDEIVPYDAKISAWYTVNVEGRDTASTNPVEMRISQSTSHLRSATDGWSISASGTVNPLGKVGGVVTHERSRSTVRANTDTTEYSRTYVCPPFHHCQIQTLAWHMTITNRCHKTPIINCGGAKRACRKRHVWCQEFRDFADSWCDYDHVRNDTCTIESPILEADGRPMFEVRMVETPLRPRISGWTADCTVAILDDGELWDPSTNLFFSASTQRWYQRPGRLLPKKTECADLFLDGVPEGEAQDDSPDTDA</sequence>
<dbReference type="Proteomes" id="UP000078240">
    <property type="component" value="Unassembled WGS sequence"/>
</dbReference>
<evidence type="ECO:0000256" key="1">
    <source>
        <dbReference type="SAM" id="SignalP"/>
    </source>
</evidence>
<gene>
    <name evidence="2" type="ORF">VFPBJ_08237</name>
</gene>
<evidence type="ECO:0000313" key="2">
    <source>
        <dbReference type="EMBL" id="OAQ77765.1"/>
    </source>
</evidence>
<feature type="chain" id="PRO_5008102739" evidence="1">
    <location>
        <begin position="20"/>
        <end position="341"/>
    </location>
</feature>
<keyword evidence="1" id="KW-0732">Signal</keyword>
<dbReference type="AlphaFoldDB" id="A0A179GIT5"/>
<proteinExistence type="predicted"/>